<dbReference type="InterPro" id="IPR032675">
    <property type="entry name" value="LRR_dom_sf"/>
</dbReference>
<dbReference type="Gene3D" id="3.80.10.10">
    <property type="entry name" value="Ribonuclease Inhibitor"/>
    <property type="match status" value="1"/>
</dbReference>
<dbReference type="AlphaFoldDB" id="A0A3M7T3S7"/>
<dbReference type="PROSITE" id="PS51450">
    <property type="entry name" value="LRR"/>
    <property type="match status" value="1"/>
</dbReference>
<name>A0A3M7T3S7_BRAPC</name>
<dbReference type="InterPro" id="IPR043313">
    <property type="entry name" value="LRMDA"/>
</dbReference>
<dbReference type="EMBL" id="REGN01000328">
    <property type="protein sequence ID" value="RNA42684.1"/>
    <property type="molecule type" value="Genomic_DNA"/>
</dbReference>
<dbReference type="STRING" id="10195.A0A3M7T3S7"/>
<dbReference type="Pfam" id="PF14580">
    <property type="entry name" value="LRR_9"/>
    <property type="match status" value="1"/>
</dbReference>
<dbReference type="InterPro" id="IPR001611">
    <property type="entry name" value="Leu-rich_rpt"/>
</dbReference>
<evidence type="ECO:0000313" key="3">
    <source>
        <dbReference type="Proteomes" id="UP000276133"/>
    </source>
</evidence>
<evidence type="ECO:0000256" key="1">
    <source>
        <dbReference type="SAM" id="MobiDB-lite"/>
    </source>
</evidence>
<sequence>MSHGCMEMLAEKSKRTSRAKLDSNISEESEERYQLSYAFQNLSRLDVHSLPPMDKSKILKIDLTDNNFTGLNDLPFLIEFANLNTLILDKNQIVSNIRLPLMLHLTTLWLNHNQIENLAIFVQNIADSCPRLRYLSMMNNKAAPSYFNGGSLAEHNDYRMYVVARLKELSMLDDREVSAEERSHSVAVYGKMKTKRARKKSKKNVKVEEAISDLSWQELESLPDVESDSRLEMADIPDLPPVTP</sequence>
<accession>A0A3M7T3S7</accession>
<gene>
    <name evidence="2" type="ORF">BpHYR1_053307</name>
</gene>
<dbReference type="PANTHER" id="PTHR46282:SF1">
    <property type="entry name" value="LEUCINE-RICH REPEAT-CONTAINING PROTEIN 72-LIKE"/>
    <property type="match status" value="1"/>
</dbReference>
<feature type="region of interest" description="Disordered" evidence="1">
    <location>
        <begin position="224"/>
        <end position="244"/>
    </location>
</feature>
<proteinExistence type="predicted"/>
<reference evidence="2 3" key="1">
    <citation type="journal article" date="2018" name="Sci. Rep.">
        <title>Genomic signatures of local adaptation to the degree of environmental predictability in rotifers.</title>
        <authorList>
            <person name="Franch-Gras L."/>
            <person name="Hahn C."/>
            <person name="Garcia-Roger E.M."/>
            <person name="Carmona M.J."/>
            <person name="Serra M."/>
            <person name="Gomez A."/>
        </authorList>
    </citation>
    <scope>NUCLEOTIDE SEQUENCE [LARGE SCALE GENOMIC DNA]</scope>
    <source>
        <strain evidence="2">HYR1</strain>
    </source>
</reference>
<keyword evidence="3" id="KW-1185">Reference proteome</keyword>
<protein>
    <submittedName>
        <fullName evidence="2">Uncharacterized protein</fullName>
    </submittedName>
</protein>
<comment type="caution">
    <text evidence="2">The sequence shown here is derived from an EMBL/GenBank/DDBJ whole genome shotgun (WGS) entry which is preliminary data.</text>
</comment>
<dbReference type="PANTHER" id="PTHR46282">
    <property type="entry name" value="LEUCINE-RICH MELANOCYTE DIFFERENTIATION-ASSOCIATED PROTEIN"/>
    <property type="match status" value="1"/>
</dbReference>
<dbReference type="OrthoDB" id="10251250at2759"/>
<evidence type="ECO:0000313" key="2">
    <source>
        <dbReference type="EMBL" id="RNA42684.1"/>
    </source>
</evidence>
<organism evidence="2 3">
    <name type="scientific">Brachionus plicatilis</name>
    <name type="common">Marine rotifer</name>
    <name type="synonym">Brachionus muelleri</name>
    <dbReference type="NCBI Taxonomy" id="10195"/>
    <lineage>
        <taxon>Eukaryota</taxon>
        <taxon>Metazoa</taxon>
        <taxon>Spiralia</taxon>
        <taxon>Gnathifera</taxon>
        <taxon>Rotifera</taxon>
        <taxon>Eurotatoria</taxon>
        <taxon>Monogononta</taxon>
        <taxon>Pseudotrocha</taxon>
        <taxon>Ploima</taxon>
        <taxon>Brachionidae</taxon>
        <taxon>Brachionus</taxon>
    </lineage>
</organism>
<dbReference type="Proteomes" id="UP000276133">
    <property type="component" value="Unassembled WGS sequence"/>
</dbReference>
<dbReference type="SUPFAM" id="SSF52058">
    <property type="entry name" value="L domain-like"/>
    <property type="match status" value="1"/>
</dbReference>